<proteinExistence type="predicted"/>
<name>A0ABP3YTU9_9PSEU</name>
<sequence length="739" mass="81040">MVEGVLLSDLESEYVARHMQHQRQTASHDGEQAAVEVRRPAPVVRRPDVAPVLPKAVSAVRRRTGRATVYVVTGVRVAATHERTRATLRWAIRNGIVYIATGVWVVVRRVWEAHTQSRYERMMRQAELAGDIQRLIDWEQRSERARAMRHKRRMDCIAAPFALAKAVAVAAMTVAGMLLALGITLAVGYRDIAWVLAPLHAVVDLIAWVVWLVTVVWLPLLLAVPWLALAALWQLGRTHGTVPAWAASTRLRDQEGVIVTPGGVATALAHLGIGKLNEAIKKGWEVEFLTPPVRVNNCGYHAAFSLPMGITPDMIADRRDVLARNLNRAPLEVWPTAAERAGYVDLWVADPGSTERPAPPYPLLHDGKADVFAGVPFGVSQRGDVIIVVLPGGNLVFGGLMGQGKSNAARVVILGAALDPLCELWVFVFANNGDFDAYRPRLARYDRGIDDTVAAAALRALRDLYEKVAQREARLAELGAKKVTRTLAEKHPELRPLTALFSECHELFGHEQFGKEAADLAVQTMRRGRKTAITLAFDTQSSRADAIPPKIVELVKVNACFAVKSWRSNDGFLGDGSFQAGIRATELRPGKDVGTSLLTGATDERFEILKWFYIEADDDTGYDAAAEVIERAMTYLEPGSTHAGTAIAVTDTETQTERDIIADVAAVLGDAKVNVADVPPRLRKLAPDHPLYRSMSGVQLRTILAEHGVKVPSTGRRYPVDPAVIRARLVERSVQREGE</sequence>
<evidence type="ECO:0000313" key="3">
    <source>
        <dbReference type="Proteomes" id="UP001499967"/>
    </source>
</evidence>
<dbReference type="GO" id="GO:0051301">
    <property type="term" value="P:cell division"/>
    <property type="evidence" value="ECO:0007669"/>
    <property type="project" value="UniProtKB-KW"/>
</dbReference>
<dbReference type="Gene3D" id="3.40.50.300">
    <property type="entry name" value="P-loop containing nucleotide triphosphate hydrolases"/>
    <property type="match status" value="1"/>
</dbReference>
<feature type="transmembrane region" description="Helical" evidence="1">
    <location>
        <begin position="205"/>
        <end position="229"/>
    </location>
</feature>
<keyword evidence="1" id="KW-0812">Transmembrane</keyword>
<gene>
    <name evidence="2" type="ORF">GCM10009559_67710</name>
</gene>
<feature type="transmembrane region" description="Helical" evidence="1">
    <location>
        <begin position="156"/>
        <end position="185"/>
    </location>
</feature>
<keyword evidence="1" id="KW-0472">Membrane</keyword>
<keyword evidence="3" id="KW-1185">Reference proteome</keyword>
<dbReference type="Proteomes" id="UP001499967">
    <property type="component" value="Unassembled WGS sequence"/>
</dbReference>
<reference evidence="3" key="1">
    <citation type="journal article" date="2019" name="Int. J. Syst. Evol. Microbiol.">
        <title>The Global Catalogue of Microorganisms (GCM) 10K type strain sequencing project: providing services to taxonomists for standard genome sequencing and annotation.</title>
        <authorList>
            <consortium name="The Broad Institute Genomics Platform"/>
            <consortium name="The Broad Institute Genome Sequencing Center for Infectious Disease"/>
            <person name="Wu L."/>
            <person name="Ma J."/>
        </authorList>
    </citation>
    <scope>NUCLEOTIDE SEQUENCE [LARGE SCALE GENOMIC DNA]</scope>
    <source>
        <strain evidence="3">JCM 11117</strain>
    </source>
</reference>
<organism evidence="2 3">
    <name type="scientific">Pseudonocardia zijingensis</name>
    <dbReference type="NCBI Taxonomy" id="153376"/>
    <lineage>
        <taxon>Bacteria</taxon>
        <taxon>Bacillati</taxon>
        <taxon>Actinomycetota</taxon>
        <taxon>Actinomycetes</taxon>
        <taxon>Pseudonocardiales</taxon>
        <taxon>Pseudonocardiaceae</taxon>
        <taxon>Pseudonocardia</taxon>
    </lineage>
</organism>
<dbReference type="SUPFAM" id="SSF52540">
    <property type="entry name" value="P-loop containing nucleoside triphosphate hydrolases"/>
    <property type="match status" value="1"/>
</dbReference>
<dbReference type="InterPro" id="IPR027417">
    <property type="entry name" value="P-loop_NTPase"/>
</dbReference>
<keyword evidence="2" id="KW-0132">Cell division</keyword>
<dbReference type="EMBL" id="BAAAHP010000231">
    <property type="protein sequence ID" value="GAA0901255.1"/>
    <property type="molecule type" value="Genomic_DNA"/>
</dbReference>
<keyword evidence="1" id="KW-1133">Transmembrane helix</keyword>
<comment type="caution">
    <text evidence="2">The sequence shown here is derived from an EMBL/GenBank/DDBJ whole genome shotgun (WGS) entry which is preliminary data.</text>
</comment>
<protein>
    <submittedName>
        <fullName evidence="2">Cell division protein FtsK</fullName>
    </submittedName>
</protein>
<accession>A0ABP3YTU9</accession>
<evidence type="ECO:0000256" key="1">
    <source>
        <dbReference type="SAM" id="Phobius"/>
    </source>
</evidence>
<keyword evidence="2" id="KW-0131">Cell cycle</keyword>
<evidence type="ECO:0000313" key="2">
    <source>
        <dbReference type="EMBL" id="GAA0901255.1"/>
    </source>
</evidence>